<comment type="similarity">
    <text evidence="10">Belongs to the ThiC family.</text>
</comment>
<keyword evidence="3 10" id="KW-0949">S-adenosyl-L-methionine</keyword>
<dbReference type="InterPro" id="IPR002817">
    <property type="entry name" value="ThiC/BzaA/B"/>
</dbReference>
<dbReference type="RefSeq" id="WP_034360608.1">
    <property type="nucleotide sequence ID" value="NZ_CAMRWY010000003.1"/>
</dbReference>
<dbReference type="SFLD" id="SFLDF00407">
    <property type="entry name" value="phosphomethylpyrimidine_syntha"/>
    <property type="match status" value="1"/>
</dbReference>
<evidence type="ECO:0000313" key="12">
    <source>
        <dbReference type="Proteomes" id="UP000029707"/>
    </source>
</evidence>
<dbReference type="EMBL" id="JRMQ02000003">
    <property type="protein sequence ID" value="TLE02193.1"/>
    <property type="molecule type" value="Genomic_DNA"/>
</dbReference>
<dbReference type="STRING" id="425400.LS65_01030"/>
<dbReference type="PANTHER" id="PTHR30557:SF1">
    <property type="entry name" value="PHOSPHOMETHYLPYRIMIDINE SYNTHASE, CHLOROPLASTIC"/>
    <property type="match status" value="1"/>
</dbReference>
<feature type="binding site" evidence="10">
    <location>
        <position position="138"/>
    </location>
    <ligand>
        <name>substrate</name>
    </ligand>
</feature>
<feature type="binding site" evidence="10">
    <location>
        <position position="274"/>
    </location>
    <ligand>
        <name>substrate</name>
    </ligand>
</feature>
<dbReference type="PANTHER" id="PTHR30557">
    <property type="entry name" value="THIAMINE BIOSYNTHESIS PROTEIN THIC"/>
    <property type="match status" value="1"/>
</dbReference>
<dbReference type="Proteomes" id="UP000029707">
    <property type="component" value="Unassembled WGS sequence"/>
</dbReference>
<dbReference type="UniPathway" id="UPA00060"/>
<dbReference type="InterPro" id="IPR037509">
    <property type="entry name" value="ThiC"/>
</dbReference>
<dbReference type="GO" id="GO:0005829">
    <property type="term" value="C:cytosol"/>
    <property type="evidence" value="ECO:0007669"/>
    <property type="project" value="TreeGrafter"/>
</dbReference>
<evidence type="ECO:0000256" key="2">
    <source>
        <dbReference type="ARBA" id="ARBA00022485"/>
    </source>
</evidence>
<reference evidence="11 12" key="1">
    <citation type="journal article" date="2014" name="Genome Announc.">
        <title>Draft genome sequences of eight enterohepatic helicobacter species isolated from both laboratory and wild rodents.</title>
        <authorList>
            <person name="Sheh A."/>
            <person name="Shen Z."/>
            <person name="Fox J.G."/>
        </authorList>
    </citation>
    <scope>NUCLEOTIDE SEQUENCE [LARGE SCALE GENOMIC DNA]</scope>
    <source>
        <strain evidence="11 12">MIT 01-6451</strain>
    </source>
</reference>
<feature type="binding site" evidence="10">
    <location>
        <position position="80"/>
    </location>
    <ligand>
        <name>substrate</name>
    </ligand>
</feature>
<evidence type="ECO:0000256" key="3">
    <source>
        <dbReference type="ARBA" id="ARBA00022691"/>
    </source>
</evidence>
<evidence type="ECO:0000256" key="9">
    <source>
        <dbReference type="ARBA" id="ARBA00023239"/>
    </source>
</evidence>
<protein>
    <recommendedName>
        <fullName evidence="10">Phosphomethylpyrimidine synthase</fullName>
        <ecNumber evidence="10">4.1.99.17</ecNumber>
    </recommendedName>
    <alternativeName>
        <fullName evidence="10">Hydroxymethylpyrimidine phosphate synthase</fullName>
        <shortName evidence="10">HMP-P synthase</shortName>
        <shortName evidence="10">HMP-phosphate synthase</shortName>
        <shortName evidence="10">HMPP synthase</shortName>
    </alternativeName>
    <alternativeName>
        <fullName evidence="10">Thiamine biosynthesis protein ThiC</fullName>
    </alternativeName>
</protein>
<dbReference type="GO" id="GO:0051539">
    <property type="term" value="F:4 iron, 4 sulfur cluster binding"/>
    <property type="evidence" value="ECO:0007669"/>
    <property type="project" value="UniProtKB-KW"/>
</dbReference>
<keyword evidence="7 10" id="KW-0408">Iron</keyword>
<comment type="cofactor">
    <cofactor evidence="10">
        <name>[4Fe-4S] cluster</name>
        <dbReference type="ChEBI" id="CHEBI:49883"/>
    </cofactor>
    <text evidence="10">Binds 1 [4Fe-4S] cluster per subunit. The cluster is coordinated with 3 cysteines and an exchangeable S-adenosyl-L-methionine.</text>
</comment>
<dbReference type="GO" id="GO:0070284">
    <property type="term" value="F:phosphomethylpyrimidine synthase activity"/>
    <property type="evidence" value="ECO:0007669"/>
    <property type="project" value="UniProtKB-EC"/>
</dbReference>
<comment type="catalytic activity">
    <reaction evidence="10">
        <text>5-amino-1-(5-phospho-beta-D-ribosyl)imidazole + S-adenosyl-L-methionine = 4-amino-2-methyl-5-(phosphooxymethyl)pyrimidine + CO + 5'-deoxyadenosine + formate + L-methionine + 3 H(+)</text>
        <dbReference type="Rhea" id="RHEA:24840"/>
        <dbReference type="ChEBI" id="CHEBI:15378"/>
        <dbReference type="ChEBI" id="CHEBI:15740"/>
        <dbReference type="ChEBI" id="CHEBI:17245"/>
        <dbReference type="ChEBI" id="CHEBI:17319"/>
        <dbReference type="ChEBI" id="CHEBI:57844"/>
        <dbReference type="ChEBI" id="CHEBI:58354"/>
        <dbReference type="ChEBI" id="CHEBI:59789"/>
        <dbReference type="ChEBI" id="CHEBI:137981"/>
        <dbReference type="EC" id="4.1.99.17"/>
    </reaction>
</comment>
<feature type="binding site" evidence="10">
    <location>
        <position position="342"/>
    </location>
    <ligand>
        <name>Zn(2+)</name>
        <dbReference type="ChEBI" id="CHEBI:29105"/>
    </ligand>
</feature>
<dbReference type="GeneID" id="82321430"/>
<sequence>MRTQWIQQRANDSIRTQLYYAKKGIITQEMEYVANIENLSPELICQEIKRGRLIIPANIKHTNLEPMGIGIATRTKINSNIGSSSLASSIDEEVEKVKISIKYGADTIMDLSTGGNLDEIRSAVIRASSVPIGTVPMYQILYDVKNDVLKLDIDTMLAVLEKQAQQGVSYFTIHCGFLLCHMPFVAKRKMGIVSRGGSLMASWMMHYHKENPFYEYFDEILKICQKYDVSLSLGDSLRPGCLADASDEAQFAELKVLGDLAKRAWEADVQVMIEGPGHVPLNQIERNVELQKQYCNHAPFYVLGPLVTDIAAGYDHIASAIGACVAAWKGVAMLCYVTPKEHLGLPNAKDVREGILAYKIAAHAADIARGRIGARDRDDAMSDARYAFDWNKQFELALDPDRAREYHDEALPQEVFKDAEFCSMCGPKFCSYKISQDIFKAHNARETQDSQPMASNQ</sequence>
<keyword evidence="6 10" id="KW-0784">Thiamine biosynthesis</keyword>
<dbReference type="Gene3D" id="6.10.250.620">
    <property type="match status" value="1"/>
</dbReference>
<evidence type="ECO:0000256" key="4">
    <source>
        <dbReference type="ARBA" id="ARBA00022723"/>
    </source>
</evidence>
<evidence type="ECO:0000256" key="6">
    <source>
        <dbReference type="ARBA" id="ARBA00022977"/>
    </source>
</evidence>
<dbReference type="Gene3D" id="3.20.20.540">
    <property type="entry name" value="Radical SAM ThiC family, central domain"/>
    <property type="match status" value="1"/>
</dbReference>
<feature type="binding site" evidence="10">
    <location>
        <position position="109"/>
    </location>
    <ligand>
        <name>substrate</name>
    </ligand>
</feature>
<evidence type="ECO:0000256" key="7">
    <source>
        <dbReference type="ARBA" id="ARBA00023004"/>
    </source>
</evidence>
<evidence type="ECO:0000256" key="10">
    <source>
        <dbReference type="HAMAP-Rule" id="MF_00089"/>
    </source>
</evidence>
<dbReference type="NCBIfam" id="TIGR00190">
    <property type="entry name" value="thiC"/>
    <property type="match status" value="1"/>
</dbReference>
<evidence type="ECO:0000256" key="8">
    <source>
        <dbReference type="ARBA" id="ARBA00023014"/>
    </source>
</evidence>
<evidence type="ECO:0000313" key="11">
    <source>
        <dbReference type="EMBL" id="TLE02193.1"/>
    </source>
</evidence>
<comment type="caution">
    <text evidence="11">The sequence shown here is derived from an EMBL/GenBank/DDBJ whole genome shotgun (WGS) entry which is preliminary data.</text>
</comment>
<keyword evidence="12" id="KW-1185">Reference proteome</keyword>
<feature type="binding site" evidence="10">
    <location>
        <begin position="194"/>
        <end position="196"/>
    </location>
    <ligand>
        <name>substrate</name>
    </ligand>
</feature>
<comment type="function">
    <text evidence="1 10">Catalyzes the synthesis of the hydroxymethylpyrimidine phosphate (HMP-P) moiety of thiamine from aminoimidazole ribotide (AIR) in a radical S-adenosyl-L-methionine (SAM)-dependent reaction.</text>
</comment>
<gene>
    <name evidence="10 11" type="primary">thiC</name>
    <name evidence="11" type="ORF">LS65_003365</name>
</gene>
<dbReference type="AlphaFoldDB" id="A0A4V6I416"/>
<dbReference type="GO" id="GO:0008270">
    <property type="term" value="F:zinc ion binding"/>
    <property type="evidence" value="ECO:0007669"/>
    <property type="project" value="UniProtKB-UniRule"/>
</dbReference>
<keyword evidence="5 10" id="KW-0862">Zinc</keyword>
<feature type="binding site" evidence="10">
    <location>
        <position position="430"/>
    </location>
    <ligand>
        <name>[4Fe-4S] cluster</name>
        <dbReference type="ChEBI" id="CHEBI:49883"/>
        <note>4Fe-4S-S-AdoMet</note>
    </ligand>
</feature>
<evidence type="ECO:0000256" key="1">
    <source>
        <dbReference type="ARBA" id="ARBA00003175"/>
    </source>
</evidence>
<keyword evidence="8 10" id="KW-0411">Iron-sulfur</keyword>
<accession>A0A4V6I416</accession>
<dbReference type="OrthoDB" id="9805897at2"/>
<dbReference type="NCBIfam" id="NF009895">
    <property type="entry name" value="PRK13352.1"/>
    <property type="match status" value="1"/>
</dbReference>
<dbReference type="FunFam" id="3.20.20.540:FF:000001">
    <property type="entry name" value="Phosphomethylpyrimidine synthase"/>
    <property type="match status" value="1"/>
</dbReference>
<feature type="binding site" evidence="10">
    <location>
        <position position="422"/>
    </location>
    <ligand>
        <name>[4Fe-4S] cluster</name>
        <dbReference type="ChEBI" id="CHEBI:49883"/>
        <note>4Fe-4S-S-AdoMet</note>
    </ligand>
</feature>
<dbReference type="SFLD" id="SFLDS00113">
    <property type="entry name" value="Radical_SAM_Phosphomethylpyrim"/>
    <property type="match status" value="1"/>
</dbReference>
<proteinExistence type="inferred from homology"/>
<dbReference type="EC" id="4.1.99.17" evidence="10"/>
<dbReference type="SFLD" id="SFLDG01114">
    <property type="entry name" value="phosphomethylpyrimidine_syntha"/>
    <property type="match status" value="1"/>
</dbReference>
<evidence type="ECO:0000256" key="5">
    <source>
        <dbReference type="ARBA" id="ARBA00022833"/>
    </source>
</evidence>
<feature type="binding site" evidence="10">
    <location>
        <position position="425"/>
    </location>
    <ligand>
        <name>[4Fe-4S] cluster</name>
        <dbReference type="ChEBI" id="CHEBI:49883"/>
        <note>4Fe-4S-S-AdoMet</note>
    </ligand>
</feature>
<feature type="binding site" evidence="10">
    <location>
        <position position="278"/>
    </location>
    <ligand>
        <name>Zn(2+)</name>
        <dbReference type="ChEBI" id="CHEBI:29105"/>
    </ligand>
</feature>
<keyword evidence="4 10" id="KW-0479">Metal-binding</keyword>
<dbReference type="NCBIfam" id="NF006763">
    <property type="entry name" value="PRK09284.1"/>
    <property type="match status" value="1"/>
</dbReference>
<organism evidence="11 12">
    <name type="scientific">Helicobacter japonicus</name>
    <dbReference type="NCBI Taxonomy" id="425400"/>
    <lineage>
        <taxon>Bacteria</taxon>
        <taxon>Pseudomonadati</taxon>
        <taxon>Campylobacterota</taxon>
        <taxon>Epsilonproteobacteria</taxon>
        <taxon>Campylobacterales</taxon>
        <taxon>Helicobacteraceae</taxon>
        <taxon>Helicobacter</taxon>
    </lineage>
</organism>
<dbReference type="Pfam" id="PF01964">
    <property type="entry name" value="ThiC_Rad_SAM"/>
    <property type="match status" value="1"/>
</dbReference>
<dbReference type="HAMAP" id="MF_00089">
    <property type="entry name" value="ThiC"/>
    <property type="match status" value="1"/>
</dbReference>
<keyword evidence="9 10" id="KW-0456">Lyase</keyword>
<name>A0A4V6I416_9HELI</name>
<dbReference type="GO" id="GO:0009229">
    <property type="term" value="P:thiamine diphosphate biosynthetic process"/>
    <property type="evidence" value="ECO:0007669"/>
    <property type="project" value="UniProtKB-UniRule"/>
</dbReference>
<dbReference type="InterPro" id="IPR038521">
    <property type="entry name" value="ThiC/Bza_core_dom"/>
</dbReference>
<feature type="binding site" evidence="10">
    <location>
        <position position="174"/>
    </location>
    <ligand>
        <name>substrate</name>
    </ligand>
</feature>
<feature type="binding site" evidence="10">
    <location>
        <position position="301"/>
    </location>
    <ligand>
        <name>substrate</name>
    </ligand>
</feature>
<dbReference type="GO" id="GO:0009228">
    <property type="term" value="P:thiamine biosynthetic process"/>
    <property type="evidence" value="ECO:0007669"/>
    <property type="project" value="UniProtKB-UniRule"/>
</dbReference>
<feature type="binding site" evidence="10">
    <location>
        <begin position="235"/>
        <end position="238"/>
    </location>
    <ligand>
        <name>substrate</name>
    </ligand>
</feature>
<comment type="pathway">
    <text evidence="10">Cofactor biosynthesis; thiamine diphosphate biosynthesis.</text>
</comment>
<keyword evidence="2 10" id="KW-0004">4Fe-4S</keyword>